<comment type="similarity">
    <text evidence="1">Belongs to the TACO1 family.</text>
</comment>
<dbReference type="InterPro" id="IPR048300">
    <property type="entry name" value="TACO1_YebC-like_2nd/3rd_dom"/>
</dbReference>
<dbReference type="InterPro" id="IPR029072">
    <property type="entry name" value="YebC-like"/>
</dbReference>
<reference evidence="5" key="2">
    <citation type="submission" date="2012-08" db="EMBL/GenBank/DDBJ databases">
        <title>Genome sequence of Kazachstania naganishii.</title>
        <authorList>
            <person name="Gordon J.L."/>
            <person name="Armisen D."/>
            <person name="Proux-Wera E."/>
            <person name="OhEigeartaigh S.S."/>
            <person name="Byrne K.P."/>
            <person name="Wolfe K.H."/>
        </authorList>
    </citation>
    <scope>NUCLEOTIDE SEQUENCE [LARGE SCALE GENOMIC DNA]</scope>
    <source>
        <strain evidence="5">ATCC MYA-139 / BCRC 22969 / CBS 8797 / CCRC 22969 / KCTC 17520 / NBRC 10181 / NCYC 3082</strain>
    </source>
</reference>
<name>J7S610_HUIN7</name>
<dbReference type="InterPro" id="IPR017856">
    <property type="entry name" value="Integrase-like_N"/>
</dbReference>
<dbReference type="GO" id="GO:0032543">
    <property type="term" value="P:mitochondrial translation"/>
    <property type="evidence" value="ECO:0007669"/>
    <property type="project" value="EnsemblFungi"/>
</dbReference>
<evidence type="ECO:0000259" key="2">
    <source>
        <dbReference type="Pfam" id="PF01709"/>
    </source>
</evidence>
<accession>J7S610</accession>
<dbReference type="SUPFAM" id="SSF75625">
    <property type="entry name" value="YebC-like"/>
    <property type="match status" value="1"/>
</dbReference>
<dbReference type="Gene3D" id="1.10.10.200">
    <property type="match status" value="1"/>
</dbReference>
<feature type="domain" description="TACO1/YebC-like N-terminal" evidence="3">
    <location>
        <begin position="2"/>
        <end position="55"/>
    </location>
</feature>
<proteinExistence type="inferred from homology"/>
<evidence type="ECO:0000313" key="4">
    <source>
        <dbReference type="EMBL" id="CCK70129.1"/>
    </source>
</evidence>
<sequence>MKNDAEKNKLTNKFIQQIALAVKLRDSKLPTILESANKNNIPKKAIENAIKKGQGLLNSGGAGNINIYEGMGPGGVAMIIETQTNNKNRTVALVRSQFNKANLSLLSMGSSMHYFDKVGEVTFCVSKEDGESDLEQPPAPEILDEDAVFERILDIDGITDLQRQPPGEEGDDDELAVYSALTEPSLTNKIALEIRDRGFELHSTSIEYKPKRDTRVPLSDPETQQAFSKFVQGLEDIEDVTKVYTNELIAQPSSQDQG</sequence>
<dbReference type="Pfam" id="PF20772">
    <property type="entry name" value="TACO1_YebC_N"/>
    <property type="match status" value="1"/>
</dbReference>
<feature type="domain" description="TACO1/YebC-like second and third" evidence="2">
    <location>
        <begin position="67"/>
        <end position="246"/>
    </location>
</feature>
<dbReference type="PANTHER" id="PTHR12532:SF0">
    <property type="entry name" value="TRANSLATIONAL ACTIVATOR OF CYTOCHROME C OXIDASE 1"/>
    <property type="match status" value="1"/>
</dbReference>
<evidence type="ECO:0000259" key="3">
    <source>
        <dbReference type="Pfam" id="PF20772"/>
    </source>
</evidence>
<organism evidence="4 5">
    <name type="scientific">Huiozyma naganishii (strain ATCC MYA-139 / BCRC 22969 / CBS 8797 / KCTC 17520 / NBRC 10181 / NCYC 3082 / Yp74L-3)</name>
    <name type="common">Yeast</name>
    <name type="synonym">Kazachstania naganishii</name>
    <dbReference type="NCBI Taxonomy" id="1071383"/>
    <lineage>
        <taxon>Eukaryota</taxon>
        <taxon>Fungi</taxon>
        <taxon>Dikarya</taxon>
        <taxon>Ascomycota</taxon>
        <taxon>Saccharomycotina</taxon>
        <taxon>Saccharomycetes</taxon>
        <taxon>Saccharomycetales</taxon>
        <taxon>Saccharomycetaceae</taxon>
        <taxon>Huiozyma</taxon>
    </lineage>
</organism>
<dbReference type="InterPro" id="IPR049083">
    <property type="entry name" value="TACO1_YebC_N"/>
</dbReference>
<protein>
    <submittedName>
        <fullName evidence="4">Uncharacterized protein</fullName>
    </submittedName>
</protein>
<reference evidence="4 5" key="1">
    <citation type="journal article" date="2011" name="Proc. Natl. Acad. Sci. U.S.A.">
        <title>Evolutionary erosion of yeast sex chromosomes by mating-type switching accidents.</title>
        <authorList>
            <person name="Gordon J.L."/>
            <person name="Armisen D."/>
            <person name="Proux-Wera E."/>
            <person name="Oheigeartaigh S.S."/>
            <person name="Byrne K.P."/>
            <person name="Wolfe K.H."/>
        </authorList>
    </citation>
    <scope>NUCLEOTIDE SEQUENCE [LARGE SCALE GENOMIC DNA]</scope>
    <source>
        <strain evidence="5">ATCC MYA-139 / BCRC 22969 / CBS 8797 / CCRC 22969 / KCTC 17520 / NBRC 10181 / NCYC 3082</strain>
    </source>
</reference>
<dbReference type="Gene3D" id="3.30.70.980">
    <property type="match status" value="2"/>
</dbReference>
<dbReference type="InterPro" id="IPR002876">
    <property type="entry name" value="Transcrip_reg_TACO1-like"/>
</dbReference>
<dbReference type="Pfam" id="PF01709">
    <property type="entry name" value="Transcrip_reg"/>
    <property type="match status" value="1"/>
</dbReference>
<gene>
    <name evidence="4" type="primary">KNAG0D03830</name>
    <name evidence="4" type="ordered locus">KNAG_0D03830</name>
</gene>
<evidence type="ECO:0000256" key="1">
    <source>
        <dbReference type="ARBA" id="ARBA00008724"/>
    </source>
</evidence>
<evidence type="ECO:0000313" key="5">
    <source>
        <dbReference type="Proteomes" id="UP000006310"/>
    </source>
</evidence>
<dbReference type="EMBL" id="HE978317">
    <property type="protein sequence ID" value="CCK70129.1"/>
    <property type="molecule type" value="Genomic_DNA"/>
</dbReference>
<keyword evidence="5" id="KW-1185">Reference proteome</keyword>
<dbReference type="STRING" id="1071383.J7S610"/>
<dbReference type="HOGENOM" id="CLU_062974_1_0_1"/>
<dbReference type="GeneID" id="34525818"/>
<dbReference type="GO" id="GO:0099617">
    <property type="term" value="C:matrix side of mitochondrial inner membrane"/>
    <property type="evidence" value="ECO:0007669"/>
    <property type="project" value="EnsemblFungi"/>
</dbReference>
<dbReference type="eggNOG" id="KOG2972">
    <property type="taxonomic scope" value="Eukaryota"/>
</dbReference>
<dbReference type="AlphaFoldDB" id="J7S610"/>
<dbReference type="RefSeq" id="XP_022464375.1">
    <property type="nucleotide sequence ID" value="XM_022607817.1"/>
</dbReference>
<dbReference type="OMA" id="FGPGGCM"/>
<dbReference type="Proteomes" id="UP000006310">
    <property type="component" value="Chromosome 4"/>
</dbReference>
<dbReference type="InterPro" id="IPR026564">
    <property type="entry name" value="Transcrip_reg_TACO1-like_dom3"/>
</dbReference>
<dbReference type="PANTHER" id="PTHR12532">
    <property type="entry name" value="TRANSLATIONAL ACTIVATOR OF CYTOCHROME C OXIDASE 1"/>
    <property type="match status" value="1"/>
</dbReference>
<dbReference type="OrthoDB" id="2017544at2759"/>
<dbReference type="KEGG" id="kng:KNAG_0D03830"/>